<reference evidence="2 3" key="1">
    <citation type="submission" date="2024-09" db="EMBL/GenBank/DDBJ databases">
        <authorList>
            <person name="Sun Q."/>
            <person name="Mori K."/>
        </authorList>
    </citation>
    <scope>NUCLEOTIDE SEQUENCE [LARGE SCALE GENOMIC DNA]</scope>
    <source>
        <strain evidence="2 3">JCM 15389</strain>
    </source>
</reference>
<dbReference type="RefSeq" id="WP_248109333.1">
    <property type="nucleotide sequence ID" value="NZ_JAKHEX010000034.1"/>
</dbReference>
<evidence type="ECO:0000256" key="1">
    <source>
        <dbReference type="SAM" id="Phobius"/>
    </source>
</evidence>
<name>A0ABV6C1I3_9ACTN</name>
<proteinExistence type="predicted"/>
<feature type="transmembrane region" description="Helical" evidence="1">
    <location>
        <begin position="7"/>
        <end position="28"/>
    </location>
</feature>
<dbReference type="EMBL" id="JBHLYQ010000037">
    <property type="protein sequence ID" value="MFC0081558.1"/>
    <property type="molecule type" value="Genomic_DNA"/>
</dbReference>
<organism evidence="2 3">
    <name type="scientific">Aciditerrimonas ferrireducens</name>
    <dbReference type="NCBI Taxonomy" id="667306"/>
    <lineage>
        <taxon>Bacteria</taxon>
        <taxon>Bacillati</taxon>
        <taxon>Actinomycetota</taxon>
        <taxon>Acidimicrobiia</taxon>
        <taxon>Acidimicrobiales</taxon>
        <taxon>Acidimicrobiaceae</taxon>
        <taxon>Aciditerrimonas</taxon>
    </lineage>
</organism>
<dbReference type="InterPro" id="IPR003425">
    <property type="entry name" value="CCB3/YggT"/>
</dbReference>
<dbReference type="Pfam" id="PF02325">
    <property type="entry name" value="CCB3_YggT"/>
    <property type="match status" value="1"/>
</dbReference>
<keyword evidence="1" id="KW-0812">Transmembrane</keyword>
<evidence type="ECO:0000313" key="3">
    <source>
        <dbReference type="Proteomes" id="UP001589788"/>
    </source>
</evidence>
<comment type="caution">
    <text evidence="2">The sequence shown here is derived from an EMBL/GenBank/DDBJ whole genome shotgun (WGS) entry which is preliminary data.</text>
</comment>
<accession>A0ABV6C1I3</accession>
<keyword evidence="3" id="KW-1185">Reference proteome</keyword>
<evidence type="ECO:0000313" key="2">
    <source>
        <dbReference type="EMBL" id="MFC0081558.1"/>
    </source>
</evidence>
<sequence>MVVTILIWLIEAYVVVLLLRAVLSWFPIHGDSPLAQLQRGLVAATEPVLAPVRRVLPPLQIGGTGIDLSMIVVVILLEVIARII</sequence>
<keyword evidence="1" id="KW-1133">Transmembrane helix</keyword>
<gene>
    <name evidence="2" type="ORF">ACFFRE_05280</name>
</gene>
<dbReference type="Proteomes" id="UP001589788">
    <property type="component" value="Unassembled WGS sequence"/>
</dbReference>
<feature type="transmembrane region" description="Helical" evidence="1">
    <location>
        <begin position="61"/>
        <end position="81"/>
    </location>
</feature>
<protein>
    <submittedName>
        <fullName evidence="2">YggT family protein</fullName>
    </submittedName>
</protein>
<keyword evidence="1" id="KW-0472">Membrane</keyword>